<dbReference type="EMBL" id="JAINUF010000011">
    <property type="protein sequence ID" value="KAJ8346926.1"/>
    <property type="molecule type" value="Genomic_DNA"/>
</dbReference>
<keyword evidence="1" id="KW-0472">Membrane</keyword>
<organism evidence="2 3">
    <name type="scientific">Synaphobranchus kaupii</name>
    <name type="common">Kaup's arrowtooth eel</name>
    <dbReference type="NCBI Taxonomy" id="118154"/>
    <lineage>
        <taxon>Eukaryota</taxon>
        <taxon>Metazoa</taxon>
        <taxon>Chordata</taxon>
        <taxon>Craniata</taxon>
        <taxon>Vertebrata</taxon>
        <taxon>Euteleostomi</taxon>
        <taxon>Actinopterygii</taxon>
        <taxon>Neopterygii</taxon>
        <taxon>Teleostei</taxon>
        <taxon>Anguilliformes</taxon>
        <taxon>Synaphobranchidae</taxon>
        <taxon>Synaphobranchus</taxon>
    </lineage>
</organism>
<evidence type="ECO:0000313" key="2">
    <source>
        <dbReference type="EMBL" id="KAJ8346926.1"/>
    </source>
</evidence>
<keyword evidence="3" id="KW-1185">Reference proteome</keyword>
<feature type="transmembrane region" description="Helical" evidence="1">
    <location>
        <begin position="21"/>
        <end position="42"/>
    </location>
</feature>
<keyword evidence="1" id="KW-1133">Transmembrane helix</keyword>
<reference evidence="2" key="1">
    <citation type="journal article" date="2023" name="Science">
        <title>Genome structures resolve the early diversification of teleost fishes.</title>
        <authorList>
            <person name="Parey E."/>
            <person name="Louis A."/>
            <person name="Montfort J."/>
            <person name="Bouchez O."/>
            <person name="Roques C."/>
            <person name="Iampietro C."/>
            <person name="Lluch J."/>
            <person name="Castinel A."/>
            <person name="Donnadieu C."/>
            <person name="Desvignes T."/>
            <person name="Floi Bucao C."/>
            <person name="Jouanno E."/>
            <person name="Wen M."/>
            <person name="Mejri S."/>
            <person name="Dirks R."/>
            <person name="Jansen H."/>
            <person name="Henkel C."/>
            <person name="Chen W.J."/>
            <person name="Zahm M."/>
            <person name="Cabau C."/>
            <person name="Klopp C."/>
            <person name="Thompson A.W."/>
            <person name="Robinson-Rechavi M."/>
            <person name="Braasch I."/>
            <person name="Lecointre G."/>
            <person name="Bobe J."/>
            <person name="Postlethwait J.H."/>
            <person name="Berthelot C."/>
            <person name="Roest Crollius H."/>
            <person name="Guiguen Y."/>
        </authorList>
    </citation>
    <scope>NUCLEOTIDE SEQUENCE</scope>
    <source>
        <strain evidence="2">WJC10195</strain>
    </source>
</reference>
<proteinExistence type="predicted"/>
<gene>
    <name evidence="2" type="ORF">SKAU_G00283270</name>
</gene>
<name>A0A9Q1EXI7_SYNKA</name>
<sequence length="142" mass="15287">MRKQGKAVVCGGRSLMHGGGAWSIKGVVLLHLFEIGLLIILLPSSHHTPLPPRALCPVNVQWDGTAVLGAHLTVSIPGLGPFLPEITKTSRPVRESSAPKPAGVMVLSFHLTQWSRDQTGLRWDPSNAGVTRLPPKTRQLRG</sequence>
<evidence type="ECO:0000256" key="1">
    <source>
        <dbReference type="SAM" id="Phobius"/>
    </source>
</evidence>
<protein>
    <submittedName>
        <fullName evidence="2">Uncharacterized protein</fullName>
    </submittedName>
</protein>
<dbReference type="AlphaFoldDB" id="A0A9Q1EXI7"/>
<dbReference type="Proteomes" id="UP001152622">
    <property type="component" value="Chromosome 11"/>
</dbReference>
<evidence type="ECO:0000313" key="3">
    <source>
        <dbReference type="Proteomes" id="UP001152622"/>
    </source>
</evidence>
<keyword evidence="1" id="KW-0812">Transmembrane</keyword>
<accession>A0A9Q1EXI7</accession>
<comment type="caution">
    <text evidence="2">The sequence shown here is derived from an EMBL/GenBank/DDBJ whole genome shotgun (WGS) entry which is preliminary data.</text>
</comment>